<dbReference type="Proteomes" id="UP001156905">
    <property type="component" value="Unassembled WGS sequence"/>
</dbReference>
<keyword evidence="2" id="KW-1185">Reference proteome</keyword>
<name>A0ABQ6AR01_9BRAD</name>
<dbReference type="Gene3D" id="3.40.50.1240">
    <property type="entry name" value="Phosphoglycerate mutase-like"/>
    <property type="match status" value="1"/>
</dbReference>
<accession>A0ABQ6AR01</accession>
<gene>
    <name evidence="1" type="primary">bluF</name>
    <name evidence="1" type="ORF">GCM10007857_11200</name>
</gene>
<dbReference type="InterPro" id="IPR029033">
    <property type="entry name" value="His_PPase_superfam"/>
</dbReference>
<dbReference type="Pfam" id="PF00300">
    <property type="entry name" value="His_Phos_1"/>
    <property type="match status" value="1"/>
</dbReference>
<comment type="caution">
    <text evidence="1">The sequence shown here is derived from an EMBL/GenBank/DDBJ whole genome shotgun (WGS) entry which is preliminary data.</text>
</comment>
<proteinExistence type="predicted"/>
<dbReference type="EMBL" id="BSOW01000003">
    <property type="protein sequence ID" value="GLR84410.1"/>
    <property type="molecule type" value="Genomic_DNA"/>
</dbReference>
<sequence length="190" mass="20536">MEGDAFLWLVRHAVVDGVAGTIHALDAPADLGDRTRLDALRRRLPQGAASYASPARRTVDTARALGLDPTFVPEFSEQDFGEWTGRRHDDLVAAGGEAYAEFWADPAGSKPPGGESFEDQIARTREGLRRIERGSAILIVHSGTIRAALSIALDLAPQAALRFAIDPLSLTRIDRLANGWRVVSVNQTIA</sequence>
<evidence type="ECO:0000313" key="1">
    <source>
        <dbReference type="EMBL" id="GLR84410.1"/>
    </source>
</evidence>
<evidence type="ECO:0000313" key="2">
    <source>
        <dbReference type="Proteomes" id="UP001156905"/>
    </source>
</evidence>
<dbReference type="InterPro" id="IPR013078">
    <property type="entry name" value="His_Pase_superF_clade-1"/>
</dbReference>
<dbReference type="SUPFAM" id="SSF53254">
    <property type="entry name" value="Phosphoglycerate mutase-like"/>
    <property type="match status" value="1"/>
</dbReference>
<organism evidence="1 2">
    <name type="scientific">Bradyrhizobium iriomotense</name>
    <dbReference type="NCBI Taxonomy" id="441950"/>
    <lineage>
        <taxon>Bacteria</taxon>
        <taxon>Pseudomonadati</taxon>
        <taxon>Pseudomonadota</taxon>
        <taxon>Alphaproteobacteria</taxon>
        <taxon>Hyphomicrobiales</taxon>
        <taxon>Nitrobacteraceae</taxon>
        <taxon>Bradyrhizobium</taxon>
    </lineage>
</organism>
<reference evidence="2" key="1">
    <citation type="journal article" date="2019" name="Int. J. Syst. Evol. Microbiol.">
        <title>The Global Catalogue of Microorganisms (GCM) 10K type strain sequencing project: providing services to taxonomists for standard genome sequencing and annotation.</title>
        <authorList>
            <consortium name="The Broad Institute Genomics Platform"/>
            <consortium name="The Broad Institute Genome Sequencing Center for Infectious Disease"/>
            <person name="Wu L."/>
            <person name="Ma J."/>
        </authorList>
    </citation>
    <scope>NUCLEOTIDE SEQUENCE [LARGE SCALE GENOMIC DNA]</scope>
    <source>
        <strain evidence="2">NBRC 102520</strain>
    </source>
</reference>
<dbReference type="SMART" id="SM00855">
    <property type="entry name" value="PGAM"/>
    <property type="match status" value="1"/>
</dbReference>
<protein>
    <submittedName>
        <fullName evidence="1">Alpha-ribazole-5'-phosphate phosphatase</fullName>
    </submittedName>
</protein>
<dbReference type="RefSeq" id="WP_284262065.1">
    <property type="nucleotide sequence ID" value="NZ_BSOW01000003.1"/>
</dbReference>